<dbReference type="Proteomes" id="UP000027222">
    <property type="component" value="Unassembled WGS sequence"/>
</dbReference>
<evidence type="ECO:0000313" key="3">
    <source>
        <dbReference type="Proteomes" id="UP000027222"/>
    </source>
</evidence>
<feature type="compositionally biased region" description="Polar residues" evidence="1">
    <location>
        <begin position="282"/>
        <end position="292"/>
    </location>
</feature>
<name>A0A067T5S3_GALM3</name>
<gene>
    <name evidence="2" type="ORF">GALMADRAFT_1326580</name>
</gene>
<dbReference type="EMBL" id="KL142376">
    <property type="protein sequence ID" value="KDR77712.1"/>
    <property type="molecule type" value="Genomic_DNA"/>
</dbReference>
<evidence type="ECO:0000256" key="1">
    <source>
        <dbReference type="SAM" id="MobiDB-lite"/>
    </source>
</evidence>
<reference evidence="3" key="1">
    <citation type="journal article" date="2014" name="Proc. Natl. Acad. Sci. U.S.A.">
        <title>Extensive sampling of basidiomycete genomes demonstrates inadequacy of the white-rot/brown-rot paradigm for wood decay fungi.</title>
        <authorList>
            <person name="Riley R."/>
            <person name="Salamov A.A."/>
            <person name="Brown D.W."/>
            <person name="Nagy L.G."/>
            <person name="Floudas D."/>
            <person name="Held B.W."/>
            <person name="Levasseur A."/>
            <person name="Lombard V."/>
            <person name="Morin E."/>
            <person name="Otillar R."/>
            <person name="Lindquist E.A."/>
            <person name="Sun H."/>
            <person name="LaButti K.M."/>
            <person name="Schmutz J."/>
            <person name="Jabbour D."/>
            <person name="Luo H."/>
            <person name="Baker S.E."/>
            <person name="Pisabarro A.G."/>
            <person name="Walton J.D."/>
            <person name="Blanchette R.A."/>
            <person name="Henrissat B."/>
            <person name="Martin F."/>
            <person name="Cullen D."/>
            <person name="Hibbett D.S."/>
            <person name="Grigoriev I.V."/>
        </authorList>
    </citation>
    <scope>NUCLEOTIDE SEQUENCE [LARGE SCALE GENOMIC DNA]</scope>
    <source>
        <strain evidence="3">CBS 339.88</strain>
    </source>
</reference>
<keyword evidence="3" id="KW-1185">Reference proteome</keyword>
<proteinExistence type="predicted"/>
<feature type="compositionally biased region" description="Pro residues" evidence="1">
    <location>
        <begin position="307"/>
        <end position="320"/>
    </location>
</feature>
<accession>A0A067T5S3</accession>
<dbReference type="HOGENOM" id="CLU_036313_0_0_1"/>
<dbReference type="OrthoDB" id="3029306at2759"/>
<sequence>MSNPARLIIVDDTDPNIRYTGPWTQTNDATLHDADTLGLTLDNTLHALNANGSFSFNFTGNLASTSATYSIDGAAPIRTDPSWVCLVDGNPIPSHVPETPFPNVENNWVLCQSGFLPDGPHHIEVQVTVLSAGGFTFWFDYFEYVPSRSVPLDDATIYVNYTDPAIQYGPGWSISSNSTATTMAEANLAFDFVGVQLTWFGTILANLTLEPTSATFSTYSINGTAPIRFSVPSSLGSLSPNNLTVFKTQQLPPGKHHLEVVHGGNAQTPPLTLQYFVIQNGSTSRTSSTEGNPLQSSSSSSLEPTTLPLPRPHSPPASKF</sequence>
<protein>
    <submittedName>
        <fullName evidence="2">Uncharacterized protein</fullName>
    </submittedName>
</protein>
<evidence type="ECO:0000313" key="2">
    <source>
        <dbReference type="EMBL" id="KDR77712.1"/>
    </source>
</evidence>
<dbReference type="Gene3D" id="2.60.120.260">
    <property type="entry name" value="Galactose-binding domain-like"/>
    <property type="match status" value="2"/>
</dbReference>
<organism evidence="2 3">
    <name type="scientific">Galerina marginata (strain CBS 339.88)</name>
    <dbReference type="NCBI Taxonomy" id="685588"/>
    <lineage>
        <taxon>Eukaryota</taxon>
        <taxon>Fungi</taxon>
        <taxon>Dikarya</taxon>
        <taxon>Basidiomycota</taxon>
        <taxon>Agaricomycotina</taxon>
        <taxon>Agaricomycetes</taxon>
        <taxon>Agaricomycetidae</taxon>
        <taxon>Agaricales</taxon>
        <taxon>Agaricineae</taxon>
        <taxon>Strophariaceae</taxon>
        <taxon>Galerina</taxon>
    </lineage>
</organism>
<feature type="region of interest" description="Disordered" evidence="1">
    <location>
        <begin position="282"/>
        <end position="320"/>
    </location>
</feature>
<feature type="compositionally biased region" description="Low complexity" evidence="1">
    <location>
        <begin position="293"/>
        <end position="306"/>
    </location>
</feature>
<dbReference type="AlphaFoldDB" id="A0A067T5S3"/>